<reference evidence="7 8" key="1">
    <citation type="submission" date="2018-06" db="EMBL/GenBank/DDBJ databases">
        <title>Population genomics shows no distinction between pathogenic Candida krusei and environmental Pichia kudriavzevii: One species, four names.</title>
        <authorList>
            <person name="Douglass A.P."/>
            <person name="Offei B."/>
            <person name="Braun-Galleani S."/>
            <person name="Coughlan A.Y."/>
            <person name="Martos A."/>
            <person name="Ortiz-Merino R.A."/>
            <person name="Byrne K.P."/>
            <person name="Wolfe K.H."/>
        </authorList>
    </citation>
    <scope>NUCLEOTIDE SEQUENCE [LARGE SCALE GENOMIC DNA]</scope>
    <source>
        <strain evidence="7 8">CBS573</strain>
    </source>
</reference>
<feature type="transmembrane region" description="Helical" evidence="5">
    <location>
        <begin position="377"/>
        <end position="399"/>
    </location>
</feature>
<feature type="transmembrane region" description="Helical" evidence="5">
    <location>
        <begin position="419"/>
        <end position="439"/>
    </location>
</feature>
<comment type="subcellular location">
    <subcellularLocation>
        <location evidence="1">Membrane</location>
        <topology evidence="1">Multi-pass membrane protein</topology>
    </subcellularLocation>
</comment>
<feature type="transmembrane region" description="Helical" evidence="5">
    <location>
        <begin position="280"/>
        <end position="308"/>
    </location>
</feature>
<evidence type="ECO:0000256" key="2">
    <source>
        <dbReference type="ARBA" id="ARBA00022692"/>
    </source>
</evidence>
<evidence type="ECO:0000259" key="6">
    <source>
        <dbReference type="Pfam" id="PF13813"/>
    </source>
</evidence>
<keyword evidence="2 5" id="KW-0812">Transmembrane</keyword>
<dbReference type="AlphaFoldDB" id="A0A2U9R0L7"/>
<dbReference type="Proteomes" id="UP000249293">
    <property type="component" value="Chromosome 1"/>
</dbReference>
<dbReference type="VEuPathDB" id="FungiDB:C5L36_0A12910"/>
<evidence type="ECO:0000256" key="5">
    <source>
        <dbReference type="SAM" id="Phobius"/>
    </source>
</evidence>
<feature type="domain" description="Wax synthase" evidence="6">
    <location>
        <begin position="319"/>
        <end position="398"/>
    </location>
</feature>
<feature type="transmembrane region" description="Helical" evidence="5">
    <location>
        <begin position="111"/>
        <end position="129"/>
    </location>
</feature>
<evidence type="ECO:0000256" key="4">
    <source>
        <dbReference type="ARBA" id="ARBA00023136"/>
    </source>
</evidence>
<evidence type="ECO:0000313" key="8">
    <source>
        <dbReference type="Proteomes" id="UP000249293"/>
    </source>
</evidence>
<dbReference type="Pfam" id="PF13813">
    <property type="entry name" value="MBOAT_2"/>
    <property type="match status" value="1"/>
</dbReference>
<evidence type="ECO:0000313" key="7">
    <source>
        <dbReference type="EMBL" id="AWU74716.1"/>
    </source>
</evidence>
<dbReference type="GeneID" id="40382427"/>
<evidence type="ECO:0000256" key="3">
    <source>
        <dbReference type="ARBA" id="ARBA00022989"/>
    </source>
</evidence>
<dbReference type="EMBL" id="CP028773">
    <property type="protein sequence ID" value="AWU74716.1"/>
    <property type="molecule type" value="Genomic_DNA"/>
</dbReference>
<proteinExistence type="predicted"/>
<dbReference type="RefSeq" id="XP_029320193.1">
    <property type="nucleotide sequence ID" value="XM_029464334.1"/>
</dbReference>
<dbReference type="OrthoDB" id="1077582at2759"/>
<protein>
    <recommendedName>
        <fullName evidence="6">Wax synthase domain-containing protein</fullName>
    </recommendedName>
</protein>
<sequence>MFVNECGARVGEGTFTPKYGPSHYYRIQGGGEAVKNQRFAGSAPIFLCNRTNKYIINGSYSTLTQLTSVEINYIVLMDLSSILILPLHWYLLWALLIPICLTVIPPKPYRAYVSSILLFPILIKAQWFYKIDETNNNASIALMLQGVFINLFFYTFNLFFIVKYPELTDYRLGVESLEDVKKLRPCTWKKFNWCLHRSIWGSLVGTSWNWGPRSLPSSSSSQISFTNWLKSFVVKYIIYDRMLWLFLRTEFIQTRGWGVEHVDDFNLFDENAKISTLNQLVIASCAVFCIYFGIQTIYDIMMFINVLLLRRYEFGEYLPLFGSFNGNYTVSSLWGNVWHKLMYQLTVPHSKLIAGCDYRAIHLNQPPKYGTEKWRKYLMFFLVFTFTGIFHAMGTLNMPWNLGAGYNIHAPYGEYLPKWISRCFYSFTFFQFQFFLIVLEEFVQEAYKKFINVHLPKPILFIIGMTWISISEVYLLLLYLDELVKSGFDIRELVIYY</sequence>
<feature type="transmembrane region" description="Helical" evidence="5">
    <location>
        <begin position="459"/>
        <end position="480"/>
    </location>
</feature>
<dbReference type="GO" id="GO:0016020">
    <property type="term" value="C:membrane"/>
    <property type="evidence" value="ECO:0007669"/>
    <property type="project" value="UniProtKB-SubCell"/>
</dbReference>
<accession>A0A2U9R0L7</accession>
<name>A0A2U9R0L7_PICKU</name>
<dbReference type="KEGG" id="pkz:C5L36_0A12910"/>
<keyword evidence="3 5" id="KW-1133">Transmembrane helix</keyword>
<dbReference type="InterPro" id="IPR032805">
    <property type="entry name" value="Wax_synthase_dom"/>
</dbReference>
<organism evidence="7 8">
    <name type="scientific">Pichia kudriavzevii</name>
    <name type="common">Yeast</name>
    <name type="synonym">Issatchenkia orientalis</name>
    <dbReference type="NCBI Taxonomy" id="4909"/>
    <lineage>
        <taxon>Eukaryota</taxon>
        <taxon>Fungi</taxon>
        <taxon>Dikarya</taxon>
        <taxon>Ascomycota</taxon>
        <taxon>Saccharomycotina</taxon>
        <taxon>Pichiomycetes</taxon>
        <taxon>Pichiales</taxon>
        <taxon>Pichiaceae</taxon>
        <taxon>Pichia</taxon>
    </lineage>
</organism>
<gene>
    <name evidence="7" type="ORF">C5L36_0A12910</name>
</gene>
<keyword evidence="4 5" id="KW-0472">Membrane</keyword>
<feature type="transmembrane region" description="Helical" evidence="5">
    <location>
        <begin position="141"/>
        <end position="162"/>
    </location>
</feature>
<keyword evidence="8" id="KW-1185">Reference proteome</keyword>
<evidence type="ECO:0000256" key="1">
    <source>
        <dbReference type="ARBA" id="ARBA00004141"/>
    </source>
</evidence>
<feature type="transmembrane region" description="Helical" evidence="5">
    <location>
        <begin position="87"/>
        <end position="105"/>
    </location>
</feature>